<dbReference type="InterPro" id="IPR032675">
    <property type="entry name" value="LRR_dom_sf"/>
</dbReference>
<gene>
    <name evidence="4" type="ORF">BU26DRAFT_129985</name>
</gene>
<evidence type="ECO:0000313" key="4">
    <source>
        <dbReference type="EMBL" id="KAF2242669.1"/>
    </source>
</evidence>
<keyword evidence="1" id="KW-0433">Leucine-rich repeat</keyword>
<feature type="region of interest" description="Disordered" evidence="3">
    <location>
        <begin position="1"/>
        <end position="138"/>
    </location>
</feature>
<feature type="compositionally biased region" description="Low complexity" evidence="3">
    <location>
        <begin position="34"/>
        <end position="49"/>
    </location>
</feature>
<organism evidence="4 5">
    <name type="scientific">Trematosphaeria pertusa</name>
    <dbReference type="NCBI Taxonomy" id="390896"/>
    <lineage>
        <taxon>Eukaryota</taxon>
        <taxon>Fungi</taxon>
        <taxon>Dikarya</taxon>
        <taxon>Ascomycota</taxon>
        <taxon>Pezizomycotina</taxon>
        <taxon>Dothideomycetes</taxon>
        <taxon>Pleosporomycetidae</taxon>
        <taxon>Pleosporales</taxon>
        <taxon>Massarineae</taxon>
        <taxon>Trematosphaeriaceae</taxon>
        <taxon>Trematosphaeria</taxon>
    </lineage>
</organism>
<dbReference type="Proteomes" id="UP000800094">
    <property type="component" value="Unassembled WGS sequence"/>
</dbReference>
<keyword evidence="2" id="KW-0677">Repeat</keyword>
<dbReference type="PANTHER" id="PTHR48051">
    <property type="match status" value="1"/>
</dbReference>
<sequence length="527" mass="59205">MDEDIVLSSHATWIPSSPPLDPRYRGVSPTSSEPAVFSSDDPPDAADVSNYESPRYKRKRAGGWWETEPGPSQPVPERKKAKMSRNLDSGVWLQSDGTDSSQEASGDQPPSSDINVPDRSPFAQDTLEGRVVPGTQDISPAEAEMRRILQKNLEFGSTVYELNDLGLNDDELHHIGQLNQVILAPPDPGIDVPAEGQYRPMIPEIFVSLHMNNLSLLTPSLFTLQHLTTLVLRGNHIQELPPQICHLRALRALDLCQNNLRWLPFEILHLFPPQGRLQRLQLVGNPLVEEGTLRSALLGSLTDCLNEISRGERGSFSSQIQQLYNALPRAPNLRTYLCRIRFEETWNSSPMFATTPDHRNVFPMRYGRTPITYYDQAGRILKGSFALKASNTGNSDLIMDTARGSYRVPPTWFEPSRRSGAPSLLKVSIHTALANEEGGIPVIREKLGEDPPLDADVMLSRAADNMASVYRHFRSCHTCGKDYVVAAAEWIEFWSRGFYEVFPIMLRVCSWNCVPDELARRPQELRW</sequence>
<dbReference type="SUPFAM" id="SSF52058">
    <property type="entry name" value="L domain-like"/>
    <property type="match status" value="1"/>
</dbReference>
<evidence type="ECO:0000256" key="2">
    <source>
        <dbReference type="ARBA" id="ARBA00022737"/>
    </source>
</evidence>
<evidence type="ECO:0000256" key="3">
    <source>
        <dbReference type="SAM" id="MobiDB-lite"/>
    </source>
</evidence>
<keyword evidence="5" id="KW-1185">Reference proteome</keyword>
<evidence type="ECO:0000256" key="1">
    <source>
        <dbReference type="ARBA" id="ARBA00022614"/>
    </source>
</evidence>
<dbReference type="GO" id="GO:0005737">
    <property type="term" value="C:cytoplasm"/>
    <property type="evidence" value="ECO:0007669"/>
    <property type="project" value="TreeGrafter"/>
</dbReference>
<feature type="compositionally biased region" description="Polar residues" evidence="3">
    <location>
        <begin position="95"/>
        <end position="114"/>
    </location>
</feature>
<dbReference type="PANTHER" id="PTHR48051:SF54">
    <property type="entry name" value="LEUCINE-RICH REPEAT-CONTAINING PROTEIN"/>
    <property type="match status" value="1"/>
</dbReference>
<evidence type="ECO:0000313" key="5">
    <source>
        <dbReference type="Proteomes" id="UP000800094"/>
    </source>
</evidence>
<dbReference type="InterPro" id="IPR050216">
    <property type="entry name" value="LRR_domain-containing"/>
</dbReference>
<dbReference type="OrthoDB" id="1517790at2759"/>
<dbReference type="AlphaFoldDB" id="A0A6A6HXQ0"/>
<dbReference type="RefSeq" id="XP_033677673.1">
    <property type="nucleotide sequence ID" value="XM_033819655.1"/>
</dbReference>
<reference evidence="4" key="1">
    <citation type="journal article" date="2020" name="Stud. Mycol.">
        <title>101 Dothideomycetes genomes: a test case for predicting lifestyles and emergence of pathogens.</title>
        <authorList>
            <person name="Haridas S."/>
            <person name="Albert R."/>
            <person name="Binder M."/>
            <person name="Bloem J."/>
            <person name="Labutti K."/>
            <person name="Salamov A."/>
            <person name="Andreopoulos B."/>
            <person name="Baker S."/>
            <person name="Barry K."/>
            <person name="Bills G."/>
            <person name="Bluhm B."/>
            <person name="Cannon C."/>
            <person name="Castanera R."/>
            <person name="Culley D."/>
            <person name="Daum C."/>
            <person name="Ezra D."/>
            <person name="Gonzalez J."/>
            <person name="Henrissat B."/>
            <person name="Kuo A."/>
            <person name="Liang C."/>
            <person name="Lipzen A."/>
            <person name="Lutzoni F."/>
            <person name="Magnuson J."/>
            <person name="Mondo S."/>
            <person name="Nolan M."/>
            <person name="Ohm R."/>
            <person name="Pangilinan J."/>
            <person name="Park H.-J."/>
            <person name="Ramirez L."/>
            <person name="Alfaro M."/>
            <person name="Sun H."/>
            <person name="Tritt A."/>
            <person name="Yoshinaga Y."/>
            <person name="Zwiers L.-H."/>
            <person name="Turgeon B."/>
            <person name="Goodwin S."/>
            <person name="Spatafora J."/>
            <person name="Crous P."/>
            <person name="Grigoriev I."/>
        </authorList>
    </citation>
    <scope>NUCLEOTIDE SEQUENCE</scope>
    <source>
        <strain evidence="4">CBS 122368</strain>
    </source>
</reference>
<dbReference type="SMART" id="SM00369">
    <property type="entry name" value="LRR_TYP"/>
    <property type="match status" value="2"/>
</dbReference>
<dbReference type="PROSITE" id="PS51450">
    <property type="entry name" value="LRR"/>
    <property type="match status" value="1"/>
</dbReference>
<dbReference type="Gene3D" id="3.80.10.10">
    <property type="entry name" value="Ribonuclease Inhibitor"/>
    <property type="match status" value="1"/>
</dbReference>
<dbReference type="EMBL" id="ML987207">
    <property type="protein sequence ID" value="KAF2242669.1"/>
    <property type="molecule type" value="Genomic_DNA"/>
</dbReference>
<dbReference type="GeneID" id="54572985"/>
<accession>A0A6A6HXQ0</accession>
<evidence type="ECO:0008006" key="6">
    <source>
        <dbReference type="Google" id="ProtNLM"/>
    </source>
</evidence>
<dbReference type="InterPro" id="IPR003591">
    <property type="entry name" value="Leu-rich_rpt_typical-subtyp"/>
</dbReference>
<dbReference type="InterPro" id="IPR001611">
    <property type="entry name" value="Leu-rich_rpt"/>
</dbReference>
<name>A0A6A6HXQ0_9PLEO</name>
<protein>
    <recommendedName>
        <fullName evidence="6">L domain-like protein</fullName>
    </recommendedName>
</protein>
<proteinExistence type="predicted"/>